<accession>A0A8H6WFP3</accession>
<feature type="transmembrane region" description="Helical" evidence="1">
    <location>
        <begin position="61"/>
        <end position="82"/>
    </location>
</feature>
<dbReference type="EMBL" id="JACAZF010000001">
    <property type="protein sequence ID" value="KAF7315977.1"/>
    <property type="molecule type" value="Genomic_DNA"/>
</dbReference>
<protein>
    <submittedName>
        <fullName evidence="2">Uncharacterized protein</fullName>
    </submittedName>
</protein>
<keyword evidence="3" id="KW-1185">Reference proteome</keyword>
<dbReference type="Proteomes" id="UP000636479">
    <property type="component" value="Unassembled WGS sequence"/>
</dbReference>
<dbReference type="AlphaFoldDB" id="A0A8H6WFP3"/>
<organism evidence="2 3">
    <name type="scientific">Mycena indigotica</name>
    <dbReference type="NCBI Taxonomy" id="2126181"/>
    <lineage>
        <taxon>Eukaryota</taxon>
        <taxon>Fungi</taxon>
        <taxon>Dikarya</taxon>
        <taxon>Basidiomycota</taxon>
        <taxon>Agaricomycotina</taxon>
        <taxon>Agaricomycetes</taxon>
        <taxon>Agaricomycetidae</taxon>
        <taxon>Agaricales</taxon>
        <taxon>Marasmiineae</taxon>
        <taxon>Mycenaceae</taxon>
        <taxon>Mycena</taxon>
    </lineage>
</organism>
<comment type="caution">
    <text evidence="2">The sequence shown here is derived from an EMBL/GenBank/DDBJ whole genome shotgun (WGS) entry which is preliminary data.</text>
</comment>
<sequence length="224" mass="24740">MDKVDAEVTQPLLSVGDHDVENQNANHGPVHVCARCATEMRGGTTVEDPNGPGVKIHARGALLFVASALSLALFILSIVIMSMSYRKYFFVGELFVCLWSFTTQVVLCALIYAGWPHRRKRMPKLSKTTAQIKVLCLLALSWIPLATGAIIETDDNACPWDSICAPFVLVNILIWFLMIALYGAAFATYRRAVKIHGKELVQNPQKIPAWRLSEVNGAEGMLKL</sequence>
<evidence type="ECO:0000256" key="1">
    <source>
        <dbReference type="SAM" id="Phobius"/>
    </source>
</evidence>
<gene>
    <name evidence="2" type="ORF">MIND_00114700</name>
</gene>
<proteinExistence type="predicted"/>
<feature type="transmembrane region" description="Helical" evidence="1">
    <location>
        <begin position="88"/>
        <end position="113"/>
    </location>
</feature>
<feature type="transmembrane region" description="Helical" evidence="1">
    <location>
        <begin position="163"/>
        <end position="189"/>
    </location>
</feature>
<evidence type="ECO:0000313" key="3">
    <source>
        <dbReference type="Proteomes" id="UP000636479"/>
    </source>
</evidence>
<reference evidence="2" key="1">
    <citation type="submission" date="2020-05" db="EMBL/GenBank/DDBJ databases">
        <title>Mycena genomes resolve the evolution of fungal bioluminescence.</title>
        <authorList>
            <person name="Tsai I.J."/>
        </authorList>
    </citation>
    <scope>NUCLEOTIDE SEQUENCE</scope>
    <source>
        <strain evidence="2">171206Taipei</strain>
    </source>
</reference>
<keyword evidence="1" id="KW-0472">Membrane</keyword>
<name>A0A8H6WFP3_9AGAR</name>
<dbReference type="GeneID" id="59340606"/>
<dbReference type="OrthoDB" id="2881378at2759"/>
<dbReference type="RefSeq" id="XP_037226000.1">
    <property type="nucleotide sequence ID" value="XM_037358090.1"/>
</dbReference>
<feature type="transmembrane region" description="Helical" evidence="1">
    <location>
        <begin position="134"/>
        <end position="151"/>
    </location>
</feature>
<keyword evidence="1" id="KW-0812">Transmembrane</keyword>
<evidence type="ECO:0000313" key="2">
    <source>
        <dbReference type="EMBL" id="KAF7315977.1"/>
    </source>
</evidence>
<keyword evidence="1" id="KW-1133">Transmembrane helix</keyword>